<dbReference type="OrthoDB" id="3561256at2759"/>
<dbReference type="Proteomes" id="UP000765509">
    <property type="component" value="Unassembled WGS sequence"/>
</dbReference>
<reference evidence="2" key="1">
    <citation type="submission" date="2021-03" db="EMBL/GenBank/DDBJ databases">
        <title>Draft genome sequence of rust myrtle Austropuccinia psidii MF-1, a brazilian biotype.</title>
        <authorList>
            <person name="Quecine M.C."/>
            <person name="Pachon D.M.R."/>
            <person name="Bonatelli M.L."/>
            <person name="Correr F.H."/>
            <person name="Franceschini L.M."/>
            <person name="Leite T.F."/>
            <person name="Margarido G.R.A."/>
            <person name="Almeida C.A."/>
            <person name="Ferrarezi J.A."/>
            <person name="Labate C.A."/>
        </authorList>
    </citation>
    <scope>NUCLEOTIDE SEQUENCE</scope>
    <source>
        <strain evidence="2">MF-1</strain>
    </source>
</reference>
<evidence type="ECO:0000313" key="2">
    <source>
        <dbReference type="EMBL" id="MBW0495671.1"/>
    </source>
</evidence>
<dbReference type="EMBL" id="AVOT02013227">
    <property type="protein sequence ID" value="MBW0495671.1"/>
    <property type="molecule type" value="Genomic_DNA"/>
</dbReference>
<accession>A0A9Q3H8X0</accession>
<protein>
    <recommendedName>
        <fullName evidence="1">Integrase zinc-binding domain-containing protein</fullName>
    </recommendedName>
</protein>
<dbReference type="Gene3D" id="1.10.340.70">
    <property type="match status" value="1"/>
</dbReference>
<organism evidence="2 3">
    <name type="scientific">Austropuccinia psidii MF-1</name>
    <dbReference type="NCBI Taxonomy" id="1389203"/>
    <lineage>
        <taxon>Eukaryota</taxon>
        <taxon>Fungi</taxon>
        <taxon>Dikarya</taxon>
        <taxon>Basidiomycota</taxon>
        <taxon>Pucciniomycotina</taxon>
        <taxon>Pucciniomycetes</taxon>
        <taxon>Pucciniales</taxon>
        <taxon>Sphaerophragmiaceae</taxon>
        <taxon>Austropuccinia</taxon>
    </lineage>
</organism>
<dbReference type="InterPro" id="IPR041588">
    <property type="entry name" value="Integrase_H2C2"/>
</dbReference>
<feature type="domain" description="Integrase zinc-binding" evidence="1">
    <location>
        <begin position="93"/>
        <end position="132"/>
    </location>
</feature>
<evidence type="ECO:0000313" key="3">
    <source>
        <dbReference type="Proteomes" id="UP000765509"/>
    </source>
</evidence>
<name>A0A9Q3H8X0_9BASI</name>
<proteinExistence type="predicted"/>
<comment type="caution">
    <text evidence="2">The sequence shown here is derived from an EMBL/GenBank/DDBJ whole genome shotgun (WGS) entry which is preliminary data.</text>
</comment>
<dbReference type="AlphaFoldDB" id="A0A9Q3H8X0"/>
<evidence type="ECO:0000259" key="1">
    <source>
        <dbReference type="Pfam" id="PF17921"/>
    </source>
</evidence>
<keyword evidence="3" id="KW-1185">Reference proteome</keyword>
<dbReference type="Pfam" id="PF17921">
    <property type="entry name" value="Integrase_H2C2"/>
    <property type="match status" value="1"/>
</dbReference>
<gene>
    <name evidence="2" type="ORF">O181_035386</name>
</gene>
<sequence length="132" mass="15603">MYPERGVDLISKNPKNFHQVIEQDGIQESRLFSIKVEIFSDLIDQIQNKVWKDKDYKEILKQLARGEAVSYYSIEPQAKLLLFKDRVLISSNEEIQLNILQRHHESMLAGHPGQEKTLELIKRDFYWDAMNQ</sequence>